<protein>
    <submittedName>
        <fullName evidence="2">Uncharacterized protein</fullName>
    </submittedName>
</protein>
<sequence>MELSLSSDEEDYYEAYCEDIDDAFEKSDGKITLNLYHHSNASATTGQGSVKTACRVKEDGAAIYAEEKSDYSISIERLLWVDGFEESSPVCNGAQRKAMTLAVLRMVFKSSSRDTRIEWARAVLKLEGTDKSGKGEPLVEAWAPFSNLQRSNESESHRETTVQIGVECDPGFDGVAPVSIQLSRERRISWNQAEYDEAFSTPVFSKITNNRNGVDWYMRQNPLQNHGIPPETMTSVLFSRNSPDPYMVSFRIYIRAGTLNDIANRVKNFFGLKPGQTYPFLVSPGGKPICHSEGREIFQNIDFNNLGALRESKFSNKLNIKWGPSPGVSELPDPSSELKGKIEEREHVEKHRQPIGAQEEYRQLEDVTQQARGRKTSAKRQYTNTNS</sequence>
<dbReference type="EMBL" id="ABDF02000079">
    <property type="protein sequence ID" value="EHK20595.1"/>
    <property type="molecule type" value="Genomic_DNA"/>
</dbReference>
<proteinExistence type="predicted"/>
<evidence type="ECO:0000256" key="1">
    <source>
        <dbReference type="SAM" id="MobiDB-lite"/>
    </source>
</evidence>
<feature type="region of interest" description="Disordered" evidence="1">
    <location>
        <begin position="344"/>
        <end position="387"/>
    </location>
</feature>
<dbReference type="HOGENOM" id="CLU_769471_0_0_1"/>
<dbReference type="AlphaFoldDB" id="G9MYH5"/>
<dbReference type="VEuPathDB" id="FungiDB:TRIVIDRAFT_69120"/>
<dbReference type="OrthoDB" id="5030973at2759"/>
<organism evidence="2 3">
    <name type="scientific">Hypocrea virens (strain Gv29-8 / FGSC 10586)</name>
    <name type="common">Gliocladium virens</name>
    <name type="synonym">Trichoderma virens</name>
    <dbReference type="NCBI Taxonomy" id="413071"/>
    <lineage>
        <taxon>Eukaryota</taxon>
        <taxon>Fungi</taxon>
        <taxon>Dikarya</taxon>
        <taxon>Ascomycota</taxon>
        <taxon>Pezizomycotina</taxon>
        <taxon>Sordariomycetes</taxon>
        <taxon>Hypocreomycetidae</taxon>
        <taxon>Hypocreales</taxon>
        <taxon>Hypocreaceae</taxon>
        <taxon>Trichoderma</taxon>
    </lineage>
</organism>
<dbReference type="RefSeq" id="XP_013954789.1">
    <property type="nucleotide sequence ID" value="XM_014099314.1"/>
</dbReference>
<dbReference type="GeneID" id="25797196"/>
<evidence type="ECO:0000313" key="3">
    <source>
        <dbReference type="Proteomes" id="UP000007115"/>
    </source>
</evidence>
<reference evidence="2 3" key="1">
    <citation type="journal article" date="2011" name="Genome Biol.">
        <title>Comparative genome sequence analysis underscores mycoparasitism as the ancestral life style of Trichoderma.</title>
        <authorList>
            <person name="Kubicek C.P."/>
            <person name="Herrera-Estrella A."/>
            <person name="Seidl-Seiboth V."/>
            <person name="Martinez D.A."/>
            <person name="Druzhinina I.S."/>
            <person name="Thon M."/>
            <person name="Zeilinger S."/>
            <person name="Casas-Flores S."/>
            <person name="Horwitz B.A."/>
            <person name="Mukherjee P.K."/>
            <person name="Mukherjee M."/>
            <person name="Kredics L."/>
            <person name="Alcaraz L.D."/>
            <person name="Aerts A."/>
            <person name="Antal Z."/>
            <person name="Atanasova L."/>
            <person name="Cervantes-Badillo M.G."/>
            <person name="Challacombe J."/>
            <person name="Chertkov O."/>
            <person name="McCluskey K."/>
            <person name="Coulpier F."/>
            <person name="Deshpande N."/>
            <person name="von Doehren H."/>
            <person name="Ebbole D.J."/>
            <person name="Esquivel-Naranjo E.U."/>
            <person name="Fekete E."/>
            <person name="Flipphi M."/>
            <person name="Glaser F."/>
            <person name="Gomez-Rodriguez E.Y."/>
            <person name="Gruber S."/>
            <person name="Han C."/>
            <person name="Henrissat B."/>
            <person name="Hermosa R."/>
            <person name="Hernandez-Onate M."/>
            <person name="Karaffa L."/>
            <person name="Kosti I."/>
            <person name="Le Crom S."/>
            <person name="Lindquist E."/>
            <person name="Lucas S."/>
            <person name="Luebeck M."/>
            <person name="Luebeck P.S."/>
            <person name="Margeot A."/>
            <person name="Metz B."/>
            <person name="Misra M."/>
            <person name="Nevalainen H."/>
            <person name="Omann M."/>
            <person name="Packer N."/>
            <person name="Perrone G."/>
            <person name="Uresti-Rivera E.E."/>
            <person name="Salamov A."/>
            <person name="Schmoll M."/>
            <person name="Seiboth B."/>
            <person name="Shapiro H."/>
            <person name="Sukno S."/>
            <person name="Tamayo-Ramos J.A."/>
            <person name="Tisch D."/>
            <person name="Wiest A."/>
            <person name="Wilkinson H.H."/>
            <person name="Zhang M."/>
            <person name="Coutinho P.M."/>
            <person name="Kenerley C.M."/>
            <person name="Monte E."/>
            <person name="Baker S.E."/>
            <person name="Grigoriev I.V."/>
        </authorList>
    </citation>
    <scope>NUCLEOTIDE SEQUENCE [LARGE SCALE GENOMIC DNA]</scope>
    <source>
        <strain evidence="3">Gv29-8 / FGSC 10586</strain>
    </source>
</reference>
<comment type="caution">
    <text evidence="2">The sequence shown here is derived from an EMBL/GenBank/DDBJ whole genome shotgun (WGS) entry which is preliminary data.</text>
</comment>
<dbReference type="InParanoid" id="G9MYH5"/>
<dbReference type="Proteomes" id="UP000007115">
    <property type="component" value="Unassembled WGS sequence"/>
</dbReference>
<gene>
    <name evidence="2" type="ORF">TRIVIDRAFT_69120</name>
</gene>
<accession>G9MYH5</accession>
<name>G9MYH5_HYPVG</name>
<evidence type="ECO:0000313" key="2">
    <source>
        <dbReference type="EMBL" id="EHK20595.1"/>
    </source>
</evidence>
<dbReference type="eggNOG" id="ENOG502T495">
    <property type="taxonomic scope" value="Eukaryota"/>
</dbReference>
<keyword evidence="3" id="KW-1185">Reference proteome</keyword>